<dbReference type="AlphaFoldDB" id="A0A8S9SUG2"/>
<evidence type="ECO:0000313" key="2">
    <source>
        <dbReference type="Proteomes" id="UP000712600"/>
    </source>
</evidence>
<reference evidence="1" key="1">
    <citation type="submission" date="2019-12" db="EMBL/GenBank/DDBJ databases">
        <title>Genome sequencing and annotation of Brassica cretica.</title>
        <authorList>
            <person name="Studholme D.J."/>
            <person name="Sarris P."/>
        </authorList>
    </citation>
    <scope>NUCLEOTIDE SEQUENCE</scope>
    <source>
        <strain evidence="1">PFS-109/04</strain>
        <tissue evidence="1">Leaf</tissue>
    </source>
</reference>
<gene>
    <name evidence="1" type="ORF">F2Q69_00036172</name>
</gene>
<organism evidence="1 2">
    <name type="scientific">Brassica cretica</name>
    <name type="common">Mustard</name>
    <dbReference type="NCBI Taxonomy" id="69181"/>
    <lineage>
        <taxon>Eukaryota</taxon>
        <taxon>Viridiplantae</taxon>
        <taxon>Streptophyta</taxon>
        <taxon>Embryophyta</taxon>
        <taxon>Tracheophyta</taxon>
        <taxon>Spermatophyta</taxon>
        <taxon>Magnoliopsida</taxon>
        <taxon>eudicotyledons</taxon>
        <taxon>Gunneridae</taxon>
        <taxon>Pentapetalae</taxon>
        <taxon>rosids</taxon>
        <taxon>malvids</taxon>
        <taxon>Brassicales</taxon>
        <taxon>Brassicaceae</taxon>
        <taxon>Brassiceae</taxon>
        <taxon>Brassica</taxon>
    </lineage>
</organism>
<protein>
    <submittedName>
        <fullName evidence="1">Uncharacterized protein</fullName>
    </submittedName>
</protein>
<name>A0A8S9SUG2_BRACR</name>
<dbReference type="Proteomes" id="UP000712600">
    <property type="component" value="Unassembled WGS sequence"/>
</dbReference>
<accession>A0A8S9SUG2</accession>
<sequence length="70" mass="7890">MYMGETSRSAPLTPPVNTLANRFAHSWPKDENEKLAVERNWGIAPKDIYSLFQGGRSGIDQEAWTENHGD</sequence>
<proteinExistence type="predicted"/>
<evidence type="ECO:0000313" key="1">
    <source>
        <dbReference type="EMBL" id="KAF3604548.1"/>
    </source>
</evidence>
<dbReference type="EMBL" id="QGKX02000004">
    <property type="protein sequence ID" value="KAF3604548.1"/>
    <property type="molecule type" value="Genomic_DNA"/>
</dbReference>
<comment type="caution">
    <text evidence="1">The sequence shown here is derived from an EMBL/GenBank/DDBJ whole genome shotgun (WGS) entry which is preliminary data.</text>
</comment>